<dbReference type="PaxDb" id="3055-EDP09909"/>
<feature type="compositionally biased region" description="Acidic residues" evidence="1">
    <location>
        <begin position="317"/>
        <end position="331"/>
    </location>
</feature>
<evidence type="ECO:0000256" key="2">
    <source>
        <dbReference type="SAM" id="Phobius"/>
    </source>
</evidence>
<dbReference type="PANTHER" id="PTHR46826:SF1">
    <property type="entry name" value="TVP38_TMEM64 FAMILY MEMBRANE PROTEIN YDJX"/>
    <property type="match status" value="1"/>
</dbReference>
<keyword evidence="5" id="KW-1185">Reference proteome</keyword>
<dbReference type="EMBL" id="CM008962">
    <property type="protein sequence ID" value="PNW88754.1"/>
    <property type="molecule type" value="Genomic_DNA"/>
</dbReference>
<name>A8HMR2_CHLRE</name>
<dbReference type="OMA" id="AYAGVYT"/>
<evidence type="ECO:0000313" key="5">
    <source>
        <dbReference type="Proteomes" id="UP000006906"/>
    </source>
</evidence>
<dbReference type="RefSeq" id="XP_001690171.1">
    <property type="nucleotide sequence ID" value="XM_001690119.2"/>
</dbReference>
<feature type="compositionally biased region" description="Polar residues" evidence="1">
    <location>
        <begin position="49"/>
        <end position="66"/>
    </location>
</feature>
<sequence length="371" mass="38264">MLKRFSVSRFSGPAPSRNLLTLPLIAPAAGQGAPRTLQLAPALRAGPQEQPSNQPTTTASLLSESGSETDEEQDDPLASILDAEVQGDEGNKPALGPLAGLGSIGGIVLLLGVGALLKDNVRDFLEFFIGAVESWGPLGYLAYAGVYTGLEVLAVPAIPLTMTAGIIFGPIPGTIITSLSGTLAATIAFLIARYAARDKVLRFARRNTRFNAIDKAIARNGFKFVTLLRLSPLLPLAASNYLYGLTSVDLGSYVAGSFLGMLPGTYAYVTTGHLGKAALMDGEGSLGVESWQVALGLGVTLLAIGYVGQLAKGALEEAEKESDMEEEEEGEAAASSSSRKSQNGNGNGASHANGQGSSNGNGNGKGKPSSR</sequence>
<keyword evidence="2" id="KW-0472">Membrane</keyword>
<feature type="transmembrane region" description="Helical" evidence="2">
    <location>
        <begin position="98"/>
        <end position="117"/>
    </location>
</feature>
<dbReference type="HOGENOM" id="CLU_746712_0_0_1"/>
<feature type="compositionally biased region" description="Low complexity" evidence="1">
    <location>
        <begin position="332"/>
        <end position="356"/>
    </location>
</feature>
<gene>
    <name evidence="4" type="ORF">CHLRE_01g043050v5</name>
</gene>
<dbReference type="Gramene" id="PNW88754">
    <property type="protein sequence ID" value="PNW88754"/>
    <property type="gene ID" value="CHLRE_01g043050v5"/>
</dbReference>
<dbReference type="FunCoup" id="A8HMR2">
    <property type="interactions" value="451"/>
</dbReference>
<dbReference type="InParanoid" id="A8HMR2"/>
<accession>A8HMR2</accession>
<dbReference type="STRING" id="3055.A8HMR2"/>
<dbReference type="AlphaFoldDB" id="A8HMR2"/>
<dbReference type="OrthoDB" id="166803at2759"/>
<dbReference type="InterPro" id="IPR032816">
    <property type="entry name" value="VTT_dom"/>
</dbReference>
<dbReference type="InterPro" id="IPR053240">
    <property type="entry name" value="VTT_domain"/>
</dbReference>
<keyword evidence="2" id="KW-0812">Transmembrane</keyword>
<proteinExistence type="predicted"/>
<evidence type="ECO:0000313" key="4">
    <source>
        <dbReference type="EMBL" id="PNW88754.1"/>
    </source>
</evidence>
<feature type="transmembrane region" description="Helical" evidence="2">
    <location>
        <begin position="250"/>
        <end position="269"/>
    </location>
</feature>
<dbReference type="eggNOG" id="KOG3140">
    <property type="taxonomic scope" value="Eukaryota"/>
</dbReference>
<evidence type="ECO:0000259" key="3">
    <source>
        <dbReference type="Pfam" id="PF09335"/>
    </source>
</evidence>
<protein>
    <recommendedName>
        <fullName evidence="3">VTT domain-containing protein</fullName>
    </recommendedName>
</protein>
<dbReference type="Pfam" id="PF09335">
    <property type="entry name" value="VTT_dom"/>
    <property type="match status" value="1"/>
</dbReference>
<feature type="transmembrane region" description="Helical" evidence="2">
    <location>
        <begin position="174"/>
        <end position="196"/>
    </location>
</feature>
<evidence type="ECO:0000256" key="1">
    <source>
        <dbReference type="SAM" id="MobiDB-lite"/>
    </source>
</evidence>
<reference evidence="4 5" key="1">
    <citation type="journal article" date="2007" name="Science">
        <title>The Chlamydomonas genome reveals the evolution of key animal and plant functions.</title>
        <authorList>
            <person name="Merchant S.S."/>
            <person name="Prochnik S.E."/>
            <person name="Vallon O."/>
            <person name="Harris E.H."/>
            <person name="Karpowicz S.J."/>
            <person name="Witman G.B."/>
            <person name="Terry A."/>
            <person name="Salamov A."/>
            <person name="Fritz-Laylin L.K."/>
            <person name="Marechal-Drouard L."/>
            <person name="Marshall W.F."/>
            <person name="Qu L.H."/>
            <person name="Nelson D.R."/>
            <person name="Sanderfoot A.A."/>
            <person name="Spalding M.H."/>
            <person name="Kapitonov V.V."/>
            <person name="Ren Q."/>
            <person name="Ferris P."/>
            <person name="Lindquist E."/>
            <person name="Shapiro H."/>
            <person name="Lucas S.M."/>
            <person name="Grimwood J."/>
            <person name="Schmutz J."/>
            <person name="Cardol P."/>
            <person name="Cerutti H."/>
            <person name="Chanfreau G."/>
            <person name="Chen C.L."/>
            <person name="Cognat V."/>
            <person name="Croft M.T."/>
            <person name="Dent R."/>
            <person name="Dutcher S."/>
            <person name="Fernandez E."/>
            <person name="Fukuzawa H."/>
            <person name="Gonzalez-Ballester D."/>
            <person name="Gonzalez-Halphen D."/>
            <person name="Hallmann A."/>
            <person name="Hanikenne M."/>
            <person name="Hippler M."/>
            <person name="Inwood W."/>
            <person name="Jabbari K."/>
            <person name="Kalanon M."/>
            <person name="Kuras R."/>
            <person name="Lefebvre P.A."/>
            <person name="Lemaire S.D."/>
            <person name="Lobanov A.V."/>
            <person name="Lohr M."/>
            <person name="Manuell A."/>
            <person name="Meier I."/>
            <person name="Mets L."/>
            <person name="Mittag M."/>
            <person name="Mittelmeier T."/>
            <person name="Moroney J.V."/>
            <person name="Moseley J."/>
            <person name="Napoli C."/>
            <person name="Nedelcu A.M."/>
            <person name="Niyogi K."/>
            <person name="Novoselov S.V."/>
            <person name="Paulsen I.T."/>
            <person name="Pazour G."/>
            <person name="Purton S."/>
            <person name="Ral J.P."/>
            <person name="Riano-Pachon D.M."/>
            <person name="Riekhof W."/>
            <person name="Rymarquis L."/>
            <person name="Schroda M."/>
            <person name="Stern D."/>
            <person name="Umen J."/>
            <person name="Willows R."/>
            <person name="Wilson N."/>
            <person name="Zimmer S.L."/>
            <person name="Allmer J."/>
            <person name="Balk J."/>
            <person name="Bisova K."/>
            <person name="Chen C.J."/>
            <person name="Elias M."/>
            <person name="Gendler K."/>
            <person name="Hauser C."/>
            <person name="Lamb M.R."/>
            <person name="Ledford H."/>
            <person name="Long J.C."/>
            <person name="Minagawa J."/>
            <person name="Page M.D."/>
            <person name="Pan J."/>
            <person name="Pootakham W."/>
            <person name="Roje S."/>
            <person name="Rose A."/>
            <person name="Stahlberg E."/>
            <person name="Terauchi A.M."/>
            <person name="Yang P."/>
            <person name="Ball S."/>
            <person name="Bowler C."/>
            <person name="Dieckmann C.L."/>
            <person name="Gladyshev V.N."/>
            <person name="Green P."/>
            <person name="Jorgensen R."/>
            <person name="Mayfield S."/>
            <person name="Mueller-Roeber B."/>
            <person name="Rajamani S."/>
            <person name="Sayre R.T."/>
            <person name="Brokstein P."/>
            <person name="Dubchak I."/>
            <person name="Goodstein D."/>
            <person name="Hornick L."/>
            <person name="Huang Y.W."/>
            <person name="Jhaveri J."/>
            <person name="Luo Y."/>
            <person name="Martinez D."/>
            <person name="Ngau W.C."/>
            <person name="Otillar B."/>
            <person name="Poliakov A."/>
            <person name="Porter A."/>
            <person name="Szajkowski L."/>
            <person name="Werner G."/>
            <person name="Zhou K."/>
            <person name="Grigoriev I.V."/>
            <person name="Rokhsar D.S."/>
            <person name="Grossman A.R."/>
        </authorList>
    </citation>
    <scope>NUCLEOTIDE SEQUENCE [LARGE SCALE GENOMIC DNA]</scope>
    <source>
        <strain evidence="5">CC-503</strain>
    </source>
</reference>
<keyword evidence="2" id="KW-1133">Transmembrane helix</keyword>
<feature type="domain" description="VTT" evidence="3">
    <location>
        <begin position="155"/>
        <end position="273"/>
    </location>
</feature>
<feature type="region of interest" description="Disordered" evidence="1">
    <location>
        <begin position="317"/>
        <end position="371"/>
    </location>
</feature>
<feature type="transmembrane region" description="Helical" evidence="2">
    <location>
        <begin position="138"/>
        <end position="168"/>
    </location>
</feature>
<feature type="region of interest" description="Disordered" evidence="1">
    <location>
        <begin position="41"/>
        <end position="75"/>
    </location>
</feature>
<dbReference type="Proteomes" id="UP000006906">
    <property type="component" value="Chromosome 1"/>
</dbReference>
<dbReference type="KEGG" id="cre:CHLRE_01g043050v5"/>
<dbReference type="GeneID" id="5715607"/>
<organism evidence="4 5">
    <name type="scientific">Chlamydomonas reinhardtii</name>
    <name type="common">Chlamydomonas smithii</name>
    <dbReference type="NCBI Taxonomy" id="3055"/>
    <lineage>
        <taxon>Eukaryota</taxon>
        <taxon>Viridiplantae</taxon>
        <taxon>Chlorophyta</taxon>
        <taxon>core chlorophytes</taxon>
        <taxon>Chlorophyceae</taxon>
        <taxon>CS clade</taxon>
        <taxon>Chlamydomonadales</taxon>
        <taxon>Chlamydomonadaceae</taxon>
        <taxon>Chlamydomonas</taxon>
    </lineage>
</organism>
<dbReference type="PANTHER" id="PTHR46826">
    <property type="match status" value="1"/>
</dbReference>